<accession>A0A1I6ECP6</accession>
<reference evidence="2" key="1">
    <citation type="submission" date="2016-10" db="EMBL/GenBank/DDBJ databases">
        <authorList>
            <person name="Varghese N."/>
            <person name="Submissions S."/>
        </authorList>
    </citation>
    <scope>NUCLEOTIDE SEQUENCE [LARGE SCALE GENOMIC DNA]</scope>
    <source>
        <strain evidence="2">DSM 3669</strain>
    </source>
</reference>
<protein>
    <submittedName>
        <fullName evidence="1">Fe-only nitrogenase accessory protein AnfO</fullName>
    </submittedName>
</protein>
<keyword evidence="2" id="KW-1185">Reference proteome</keyword>
<dbReference type="Pfam" id="PF09582">
    <property type="entry name" value="AnfO_nitrog"/>
    <property type="match status" value="1"/>
</dbReference>
<dbReference type="InterPro" id="IPR014287">
    <property type="entry name" value="Nase_Fe-Fe_AnfO"/>
</dbReference>
<organism evidence="1 2">
    <name type="scientific">Desulfoscipio geothermicus DSM 3669</name>
    <dbReference type="NCBI Taxonomy" id="1121426"/>
    <lineage>
        <taxon>Bacteria</taxon>
        <taxon>Bacillati</taxon>
        <taxon>Bacillota</taxon>
        <taxon>Clostridia</taxon>
        <taxon>Eubacteriales</taxon>
        <taxon>Desulfallaceae</taxon>
        <taxon>Desulfoscipio</taxon>
    </lineage>
</organism>
<gene>
    <name evidence="1" type="ORF">SAMN05660706_1364</name>
</gene>
<name>A0A1I6ECP6_9FIRM</name>
<dbReference type="STRING" id="39060.SAMN05660706_1364"/>
<dbReference type="Proteomes" id="UP000199584">
    <property type="component" value="Unassembled WGS sequence"/>
</dbReference>
<dbReference type="OrthoDB" id="200286at2"/>
<dbReference type="RefSeq" id="WP_092487007.1">
    <property type="nucleotide sequence ID" value="NZ_FOYM01000036.1"/>
</dbReference>
<evidence type="ECO:0000313" key="1">
    <source>
        <dbReference type="EMBL" id="SFR15520.1"/>
    </source>
</evidence>
<dbReference type="AlphaFoldDB" id="A0A1I6ECP6"/>
<sequence>MAFDIAVYIDENGETTSLNDPGKLVVHRKRQGRWKVCREKEFRPVPAEGMSGLRRLMGEVLEFMGGCRVFVGNTVTGIPYFELEKSNCAVWEMQGKPRDFLDYILTREEEEHRREEKSAVVVVPVPEETGAGCYRISIKEIQENNIGVTSKQVLLPFLRQGNFYELKVLCNHIPPWLEAEFLTGKLCGEVNNIGSGELEIIITKSCCKSR</sequence>
<dbReference type="EMBL" id="FOYM01000036">
    <property type="protein sequence ID" value="SFR15520.1"/>
    <property type="molecule type" value="Genomic_DNA"/>
</dbReference>
<evidence type="ECO:0000313" key="2">
    <source>
        <dbReference type="Proteomes" id="UP000199584"/>
    </source>
</evidence>
<proteinExistence type="predicted"/>